<evidence type="ECO:0000313" key="1">
    <source>
        <dbReference type="EMBL" id="TQL71665.1"/>
    </source>
</evidence>
<reference evidence="1 2" key="1">
    <citation type="submission" date="2019-06" db="EMBL/GenBank/DDBJ databases">
        <title>Sequencing the genomes of 1000 actinobacteria strains.</title>
        <authorList>
            <person name="Klenk H.-P."/>
        </authorList>
    </citation>
    <scope>NUCLEOTIDE SEQUENCE [LARGE SCALE GENOMIC DNA]</scope>
    <source>
        <strain evidence="1 2">DSM 24083</strain>
    </source>
</reference>
<dbReference type="RefSeq" id="WP_141867431.1">
    <property type="nucleotide sequence ID" value="NZ_BAABAN010000001.1"/>
</dbReference>
<dbReference type="EMBL" id="VFOU01000003">
    <property type="protein sequence ID" value="TQL71665.1"/>
    <property type="molecule type" value="Genomic_DNA"/>
</dbReference>
<dbReference type="Proteomes" id="UP000319746">
    <property type="component" value="Unassembled WGS sequence"/>
</dbReference>
<dbReference type="AlphaFoldDB" id="A0A543AGG1"/>
<sequence length="118" mass="13196">MNNSDVSVSHISEAGSHQTLDELVGTWERITERSCEASLTSADYYQAQRVSCTTDSVLSTYDSAAAIKQNLDLLDELERELESKSRWLVGQNWTVNVPEELLEEFQRDLDGIVVTLGS</sequence>
<protein>
    <submittedName>
        <fullName evidence="1">Uncharacterized protein</fullName>
    </submittedName>
</protein>
<comment type="caution">
    <text evidence="1">The sequence shown here is derived from an EMBL/GenBank/DDBJ whole genome shotgun (WGS) entry which is preliminary data.</text>
</comment>
<proteinExistence type="predicted"/>
<gene>
    <name evidence="1" type="ORF">FB556_2156</name>
</gene>
<keyword evidence="2" id="KW-1185">Reference proteome</keyword>
<evidence type="ECO:0000313" key="2">
    <source>
        <dbReference type="Proteomes" id="UP000319746"/>
    </source>
</evidence>
<accession>A0A543AGG1</accession>
<name>A0A543AGG1_9MICC</name>
<organism evidence="1 2">
    <name type="scientific">Enteractinococcus coprophilus</name>
    <dbReference type="NCBI Taxonomy" id="1027633"/>
    <lineage>
        <taxon>Bacteria</taxon>
        <taxon>Bacillati</taxon>
        <taxon>Actinomycetota</taxon>
        <taxon>Actinomycetes</taxon>
        <taxon>Micrococcales</taxon>
        <taxon>Micrococcaceae</taxon>
    </lineage>
</organism>